<proteinExistence type="predicted"/>
<accession>A0A1I6LTK6</accession>
<reference evidence="1 2" key="1">
    <citation type="submission" date="2016-10" db="EMBL/GenBank/DDBJ databases">
        <authorList>
            <person name="de Groot N.N."/>
        </authorList>
    </citation>
    <scope>NUCLEOTIDE SEQUENCE [LARGE SCALE GENOMIC DNA]</scope>
    <source>
        <strain evidence="1 2">CGMCC 1.10457</strain>
    </source>
</reference>
<evidence type="ECO:0000313" key="2">
    <source>
        <dbReference type="Proteomes" id="UP000199062"/>
    </source>
</evidence>
<dbReference type="OrthoDB" id="7592at2157"/>
<dbReference type="STRING" id="767519.SAMN05216559_3096"/>
<organism evidence="1 2">
    <name type="scientific">Halomicrobium zhouii</name>
    <dbReference type="NCBI Taxonomy" id="767519"/>
    <lineage>
        <taxon>Archaea</taxon>
        <taxon>Methanobacteriati</taxon>
        <taxon>Methanobacteriota</taxon>
        <taxon>Stenosarchaea group</taxon>
        <taxon>Halobacteria</taxon>
        <taxon>Halobacteriales</taxon>
        <taxon>Haloarculaceae</taxon>
        <taxon>Halomicrobium</taxon>
    </lineage>
</organism>
<dbReference type="RefSeq" id="WP_089817438.1">
    <property type="nucleotide sequence ID" value="NZ_FOZK01000003.1"/>
</dbReference>
<dbReference type="PANTHER" id="PTHR43657">
    <property type="entry name" value="TRYPTOPHAN RNA-BINDING ATTENUATOR PROTEIN-LIKE PROTEIN"/>
    <property type="match status" value="1"/>
</dbReference>
<sequence>MDFELTHQPAYTHVIVELEDGETVLAEPGAMTSHSPNVSMDTTTSNDGLLSSAKSMLGGESFFANEFTATGGSGKVTLAPPTPGDVMHHHLDSEKLYAVDGAWLASDPSIDIETEFGGLKSMLAGASITPLTLEGTGDVFVEAFGGLETVELEAGESYHVDNENVVAWDGSVEFDAHRPGGMKSTLLSGEGLVFEFTGPGTVWYQTRGLNAFASSLARVLPGGDSGGGNSDGNIGVDDFL</sequence>
<name>A0A1I6LTK6_9EURY</name>
<dbReference type="SUPFAM" id="SSF51219">
    <property type="entry name" value="TRAP-like"/>
    <property type="match status" value="1"/>
</dbReference>
<dbReference type="InterPro" id="IPR002838">
    <property type="entry name" value="AIM24"/>
</dbReference>
<dbReference type="InterPro" id="IPR016031">
    <property type="entry name" value="Trp_RNA-bd_attenuator-like_dom"/>
</dbReference>
<dbReference type="Proteomes" id="UP000199062">
    <property type="component" value="Unassembled WGS sequence"/>
</dbReference>
<dbReference type="Gene3D" id="3.60.160.10">
    <property type="entry name" value="Mitochondrial biogenesis AIM24"/>
    <property type="match status" value="1"/>
</dbReference>
<dbReference type="InterPro" id="IPR036983">
    <property type="entry name" value="AIM24_sf"/>
</dbReference>
<dbReference type="PANTHER" id="PTHR43657:SF1">
    <property type="entry name" value="ALTERED INHERITANCE OF MITOCHONDRIA PROTEIN 24, MITOCHONDRIAL"/>
    <property type="match status" value="1"/>
</dbReference>
<dbReference type="Pfam" id="PF01987">
    <property type="entry name" value="AIM24"/>
    <property type="match status" value="1"/>
</dbReference>
<keyword evidence="2" id="KW-1185">Reference proteome</keyword>
<dbReference type="AlphaFoldDB" id="A0A1I6LTK6"/>
<dbReference type="NCBIfam" id="TIGR00266">
    <property type="entry name" value="TIGR00266 family protein"/>
    <property type="match status" value="1"/>
</dbReference>
<dbReference type="EMBL" id="FOZK01000003">
    <property type="protein sequence ID" value="SFS06775.1"/>
    <property type="molecule type" value="Genomic_DNA"/>
</dbReference>
<evidence type="ECO:0000313" key="1">
    <source>
        <dbReference type="EMBL" id="SFS06775.1"/>
    </source>
</evidence>
<gene>
    <name evidence="1" type="ORF">SAMN05216559_3096</name>
</gene>
<protein>
    <submittedName>
        <fullName evidence="1">TIGR00266 family protein</fullName>
    </submittedName>
</protein>